<dbReference type="InterPro" id="IPR000160">
    <property type="entry name" value="GGDEF_dom"/>
</dbReference>
<dbReference type="SUPFAM" id="SSF141868">
    <property type="entry name" value="EAL domain-like"/>
    <property type="match status" value="1"/>
</dbReference>
<dbReference type="EMBL" id="BSST01000001">
    <property type="protein sequence ID" value="GLX77878.1"/>
    <property type="molecule type" value="Genomic_DNA"/>
</dbReference>
<dbReference type="SMART" id="SM00052">
    <property type="entry name" value="EAL"/>
    <property type="match status" value="1"/>
</dbReference>
<feature type="domain" description="EAL" evidence="2">
    <location>
        <begin position="304"/>
        <end position="552"/>
    </location>
</feature>
<evidence type="ECO:0000313" key="5">
    <source>
        <dbReference type="Proteomes" id="UP001157186"/>
    </source>
</evidence>
<dbReference type="PROSITE" id="PS50883">
    <property type="entry name" value="EAL"/>
    <property type="match status" value="1"/>
</dbReference>
<keyword evidence="1" id="KW-1133">Transmembrane helix</keyword>
<evidence type="ECO:0000256" key="1">
    <source>
        <dbReference type="SAM" id="Phobius"/>
    </source>
</evidence>
<keyword evidence="5" id="KW-1185">Reference proteome</keyword>
<keyword evidence="1" id="KW-0812">Transmembrane</keyword>
<dbReference type="Gene3D" id="3.20.20.450">
    <property type="entry name" value="EAL domain"/>
    <property type="match status" value="1"/>
</dbReference>
<keyword evidence="1" id="KW-0472">Membrane</keyword>
<dbReference type="Gene3D" id="3.30.70.270">
    <property type="match status" value="1"/>
</dbReference>
<dbReference type="InterPro" id="IPR043128">
    <property type="entry name" value="Rev_trsase/Diguanyl_cyclase"/>
</dbReference>
<feature type="domain" description="GGDEF" evidence="3">
    <location>
        <begin position="160"/>
        <end position="293"/>
    </location>
</feature>
<dbReference type="InterPro" id="IPR035919">
    <property type="entry name" value="EAL_sf"/>
</dbReference>
<proteinExistence type="predicted"/>
<dbReference type="InterPro" id="IPR029787">
    <property type="entry name" value="Nucleotide_cyclase"/>
</dbReference>
<evidence type="ECO:0000259" key="2">
    <source>
        <dbReference type="PROSITE" id="PS50883"/>
    </source>
</evidence>
<accession>A0ABQ6GPG2</accession>
<gene>
    <name evidence="4" type="ORF">tinsulaeT_12180</name>
</gene>
<dbReference type="SUPFAM" id="SSF55073">
    <property type="entry name" value="Nucleotide cyclase"/>
    <property type="match status" value="1"/>
</dbReference>
<dbReference type="InterPro" id="IPR001633">
    <property type="entry name" value="EAL_dom"/>
</dbReference>
<sequence>MASSAAQIEKHLFILVCKTLLIIACASLISWLLPFLVINTQSLFYAFLILVVWSFAALSVWLFARHFKACANHTLREISYLEFWAEQSTVSGQYQKLTLTNNLLNQTVDKLLQQLEQASYADSQFDARLRANLLLDKQTGIGNREFFNNRLEALLKEEDVQGAVYFIQFNGFDVIHSLYGEKQVNILLDIAVNTVKQRLLGVCNYYLARRSEYELAVIIPGIFIIESEKLADKLLTSLSTLSLPIGVNHDEFIHIGVSYFSHAENSYQVKSEADMALRSAQLHGPSQWFMYDPGEVENVRAKGSLQWRTFLTKAISNNAFVVFFQPVIAKDGVRILHHEVLSKVRDVDGSLISARVFLPMAKQCGLVKTIDLLVLEQVCRILLYDKEQQDHCSLNFSIESLLAQDFKEQLVSILQPHQALASRLIVEISEYHIANHLQELKPVFESLHQLGVKLLVDKVGQYVENAHYLKFFPIDFMKLHRSIVMNIHRKPENQIFVQSLQTICATNQVEVYALGVENNEEWQMLLKLGVSGGQGHFFTEPVAQVAKAIHLL</sequence>
<dbReference type="PROSITE" id="PS50887">
    <property type="entry name" value="GGDEF"/>
    <property type="match status" value="1"/>
</dbReference>
<feature type="transmembrane region" description="Helical" evidence="1">
    <location>
        <begin position="12"/>
        <end position="37"/>
    </location>
</feature>
<feature type="transmembrane region" description="Helical" evidence="1">
    <location>
        <begin position="43"/>
        <end position="64"/>
    </location>
</feature>
<dbReference type="Proteomes" id="UP001157186">
    <property type="component" value="Unassembled WGS sequence"/>
</dbReference>
<dbReference type="Pfam" id="PF00990">
    <property type="entry name" value="GGDEF"/>
    <property type="match status" value="1"/>
</dbReference>
<dbReference type="Pfam" id="PF00563">
    <property type="entry name" value="EAL"/>
    <property type="match status" value="1"/>
</dbReference>
<organism evidence="4 5">
    <name type="scientific">Thalassotalea insulae</name>
    <dbReference type="NCBI Taxonomy" id="2056778"/>
    <lineage>
        <taxon>Bacteria</taxon>
        <taxon>Pseudomonadati</taxon>
        <taxon>Pseudomonadota</taxon>
        <taxon>Gammaproteobacteria</taxon>
        <taxon>Alteromonadales</taxon>
        <taxon>Colwelliaceae</taxon>
        <taxon>Thalassotalea</taxon>
    </lineage>
</organism>
<dbReference type="InterPro" id="IPR050706">
    <property type="entry name" value="Cyclic-di-GMP_PDE-like"/>
</dbReference>
<evidence type="ECO:0000313" key="4">
    <source>
        <dbReference type="EMBL" id="GLX77878.1"/>
    </source>
</evidence>
<reference evidence="4 5" key="1">
    <citation type="submission" date="2023-03" db="EMBL/GenBank/DDBJ databases">
        <title>Draft genome sequence of Thalassotalea insulae KCTC 62186T.</title>
        <authorList>
            <person name="Sawabe T."/>
        </authorList>
    </citation>
    <scope>NUCLEOTIDE SEQUENCE [LARGE SCALE GENOMIC DNA]</scope>
    <source>
        <strain evidence="4 5">KCTC 62186</strain>
    </source>
</reference>
<dbReference type="PANTHER" id="PTHR33121:SF32">
    <property type="entry name" value="RNASE E SPECIFICITY FACTOR CSRD"/>
    <property type="match status" value="1"/>
</dbReference>
<dbReference type="PANTHER" id="PTHR33121">
    <property type="entry name" value="CYCLIC DI-GMP PHOSPHODIESTERASE PDEF"/>
    <property type="match status" value="1"/>
</dbReference>
<dbReference type="RefSeq" id="WP_284243772.1">
    <property type="nucleotide sequence ID" value="NZ_BSST01000001.1"/>
</dbReference>
<evidence type="ECO:0008006" key="6">
    <source>
        <dbReference type="Google" id="ProtNLM"/>
    </source>
</evidence>
<evidence type="ECO:0000259" key="3">
    <source>
        <dbReference type="PROSITE" id="PS50887"/>
    </source>
</evidence>
<name>A0ABQ6GPG2_9GAMM</name>
<comment type="caution">
    <text evidence="4">The sequence shown here is derived from an EMBL/GenBank/DDBJ whole genome shotgun (WGS) entry which is preliminary data.</text>
</comment>
<dbReference type="CDD" id="cd01948">
    <property type="entry name" value="EAL"/>
    <property type="match status" value="1"/>
</dbReference>
<dbReference type="SMART" id="SM00267">
    <property type="entry name" value="GGDEF"/>
    <property type="match status" value="1"/>
</dbReference>
<protein>
    <recommendedName>
        <fullName evidence="6">Diguanylate cyclase/phosphodiesterase</fullName>
    </recommendedName>
</protein>